<protein>
    <submittedName>
        <fullName evidence="3">Uncharacterized protein</fullName>
    </submittedName>
</protein>
<evidence type="ECO:0000313" key="3">
    <source>
        <dbReference type="EMBL" id="CAA9222402.1"/>
    </source>
</evidence>
<evidence type="ECO:0000256" key="1">
    <source>
        <dbReference type="SAM" id="MobiDB-lite"/>
    </source>
</evidence>
<feature type="chain" id="PRO_5038897525" evidence="2">
    <location>
        <begin position="21"/>
        <end position="64"/>
    </location>
</feature>
<keyword evidence="2" id="KW-0732">Signal</keyword>
<feature type="signal peptide" evidence="2">
    <location>
        <begin position="1"/>
        <end position="20"/>
    </location>
</feature>
<proteinExistence type="predicted"/>
<sequence length="64" mass="6440">MDLKRPVLLLALVGSLVACGDNTDIDRGETNCDSSGQEASNPQDASCEETGTPGDGGDGAEGDN</sequence>
<dbReference type="PROSITE" id="PS51257">
    <property type="entry name" value="PROKAR_LIPOPROTEIN"/>
    <property type="match status" value="1"/>
</dbReference>
<dbReference type="EMBL" id="CADCTI010000061">
    <property type="protein sequence ID" value="CAA9222402.1"/>
    <property type="molecule type" value="Genomic_DNA"/>
</dbReference>
<accession>A0A6J4HHE0</accession>
<dbReference type="AlphaFoldDB" id="A0A6J4HHE0"/>
<evidence type="ECO:0000256" key="2">
    <source>
        <dbReference type="SAM" id="SignalP"/>
    </source>
</evidence>
<reference evidence="3" key="1">
    <citation type="submission" date="2020-02" db="EMBL/GenBank/DDBJ databases">
        <authorList>
            <person name="Meier V. D."/>
        </authorList>
    </citation>
    <scope>NUCLEOTIDE SEQUENCE</scope>
    <source>
        <strain evidence="3">AVDCRST_MAG57</strain>
    </source>
</reference>
<organism evidence="3">
    <name type="scientific">uncultured Blastococcus sp</name>
    <dbReference type="NCBI Taxonomy" id="217144"/>
    <lineage>
        <taxon>Bacteria</taxon>
        <taxon>Bacillati</taxon>
        <taxon>Actinomycetota</taxon>
        <taxon>Actinomycetes</taxon>
        <taxon>Geodermatophilales</taxon>
        <taxon>Geodermatophilaceae</taxon>
        <taxon>Blastococcus</taxon>
        <taxon>environmental samples</taxon>
    </lineage>
</organism>
<feature type="region of interest" description="Disordered" evidence="1">
    <location>
        <begin position="20"/>
        <end position="64"/>
    </location>
</feature>
<feature type="compositionally biased region" description="Polar residues" evidence="1">
    <location>
        <begin position="31"/>
        <end position="44"/>
    </location>
</feature>
<name>A0A6J4HHE0_9ACTN</name>
<gene>
    <name evidence="3" type="ORF">AVDCRST_MAG57-672</name>
</gene>